<dbReference type="STRING" id="45351.A7RIE8"/>
<dbReference type="Gene3D" id="3.40.50.150">
    <property type="entry name" value="Vaccinia Virus protein VP39"/>
    <property type="match status" value="1"/>
</dbReference>
<gene>
    <name evidence="6" type="ORF">NEMVEDRAFT_v1g159091</name>
</gene>
<keyword evidence="7" id="KW-1185">Reference proteome</keyword>
<dbReference type="PhylomeDB" id="A7RIE8"/>
<dbReference type="GO" id="GO:0070475">
    <property type="term" value="P:rRNA base methylation"/>
    <property type="evidence" value="ECO:0000318"/>
    <property type="project" value="GO_Central"/>
</dbReference>
<evidence type="ECO:0000313" key="7">
    <source>
        <dbReference type="Proteomes" id="UP000001593"/>
    </source>
</evidence>
<dbReference type="InterPro" id="IPR029063">
    <property type="entry name" value="SAM-dependent_MTases_sf"/>
</dbReference>
<evidence type="ECO:0000256" key="5">
    <source>
        <dbReference type="SAM" id="MobiDB-lite"/>
    </source>
</evidence>
<dbReference type="InterPro" id="IPR002903">
    <property type="entry name" value="RsmH"/>
</dbReference>
<comment type="similarity">
    <text evidence="1">Belongs to the methyltransferase superfamily. RsmH family.</text>
</comment>
<evidence type="ECO:0000256" key="3">
    <source>
        <dbReference type="ARBA" id="ARBA00022679"/>
    </source>
</evidence>
<dbReference type="EMBL" id="DS469512">
    <property type="protein sequence ID" value="EDO48800.1"/>
    <property type="molecule type" value="Genomic_DNA"/>
</dbReference>
<evidence type="ECO:0000256" key="1">
    <source>
        <dbReference type="ARBA" id="ARBA00010396"/>
    </source>
</evidence>
<dbReference type="CDD" id="cd02440">
    <property type="entry name" value="AdoMet_MTases"/>
    <property type="match status" value="1"/>
</dbReference>
<reference evidence="6 7" key="1">
    <citation type="journal article" date="2007" name="Science">
        <title>Sea anemone genome reveals ancestral eumetazoan gene repertoire and genomic organization.</title>
        <authorList>
            <person name="Putnam N.H."/>
            <person name="Srivastava M."/>
            <person name="Hellsten U."/>
            <person name="Dirks B."/>
            <person name="Chapman J."/>
            <person name="Salamov A."/>
            <person name="Terry A."/>
            <person name="Shapiro H."/>
            <person name="Lindquist E."/>
            <person name="Kapitonov V.V."/>
            <person name="Jurka J."/>
            <person name="Genikhovich G."/>
            <person name="Grigoriev I.V."/>
            <person name="Lucas S.M."/>
            <person name="Steele R.E."/>
            <person name="Finnerty J.R."/>
            <person name="Technau U."/>
            <person name="Martindale M.Q."/>
            <person name="Rokhsar D.S."/>
        </authorList>
    </citation>
    <scope>NUCLEOTIDE SEQUENCE [LARGE SCALE GENOMIC DNA]</scope>
    <source>
        <strain evidence="7">CH2 X CH6</strain>
    </source>
</reference>
<dbReference type="GO" id="GO:0071424">
    <property type="term" value="F:rRNA (cytosine-N4-)-methyltransferase activity"/>
    <property type="evidence" value="ECO:0000318"/>
    <property type="project" value="GO_Central"/>
</dbReference>
<dbReference type="HOGENOM" id="CLU_038422_1_0_1"/>
<dbReference type="OrthoDB" id="16290at2759"/>
<dbReference type="SUPFAM" id="SSF81799">
    <property type="entry name" value="Putative methyltransferase TM0872, insert domain"/>
    <property type="match status" value="1"/>
</dbReference>
<evidence type="ECO:0000313" key="6">
    <source>
        <dbReference type="EMBL" id="EDO48800.1"/>
    </source>
</evidence>
<dbReference type="AlphaFoldDB" id="A7RIE8"/>
<feature type="compositionally biased region" description="Basic and acidic residues" evidence="5">
    <location>
        <begin position="154"/>
        <end position="168"/>
    </location>
</feature>
<dbReference type="KEGG" id="nve:5520951"/>
<name>A7RIE8_NEMVE</name>
<dbReference type="PANTHER" id="PTHR11265:SF0">
    <property type="entry name" value="12S RRNA N4-METHYLCYTIDINE METHYLTRANSFERASE"/>
    <property type="match status" value="1"/>
</dbReference>
<organism evidence="6 7">
    <name type="scientific">Nematostella vectensis</name>
    <name type="common">Starlet sea anemone</name>
    <dbReference type="NCBI Taxonomy" id="45351"/>
    <lineage>
        <taxon>Eukaryota</taxon>
        <taxon>Metazoa</taxon>
        <taxon>Cnidaria</taxon>
        <taxon>Anthozoa</taxon>
        <taxon>Hexacorallia</taxon>
        <taxon>Actiniaria</taxon>
        <taxon>Edwardsiidae</taxon>
        <taxon>Nematostella</taxon>
    </lineage>
</organism>
<dbReference type="HAMAP" id="MF_01007">
    <property type="entry name" value="16SrRNA_methyltr_H"/>
    <property type="match status" value="1"/>
</dbReference>
<dbReference type="SUPFAM" id="SSF53335">
    <property type="entry name" value="S-adenosyl-L-methionine-dependent methyltransferases"/>
    <property type="match status" value="1"/>
</dbReference>
<dbReference type="NCBIfam" id="TIGR00006">
    <property type="entry name" value="16S rRNA (cytosine(1402)-N(4))-methyltransferase RsmH"/>
    <property type="match status" value="1"/>
</dbReference>
<keyword evidence="2" id="KW-0489">Methyltransferase</keyword>
<sequence length="378" mass="41946">MAAGSLLTQFGRIFFIFSRRKRRFLSTQAETHTLHIPVMSRECLGFLAPKDGEVFVDATFGAGGHTCAILNSAKCKVFAVDRDPVAVEIAQVLSTRPEYKGQLIPLQGKFSELFELLSNNGIKKESLDGMLLDIGPSSMQFDDPLRGFSLSKDGPLDMRMDSENDTKSSRSSSFTAADVVNSISERELISVLRHYGGERDAARISRAVIKARDREHIMTTRQLAAIVANAVGFGRKDKLNRFAHPATKTFQALRILVNDELNELHKALKAAKKLLTPGGRLVVISFHSAEDSIVKHFLKDEATRKSSKTMSDSDSITWLPLHKKVVSPSDDEIFFNPRCRSAKLRAVVKTNKEVLELCQLTHLLSKSASESMTKEPNL</sequence>
<evidence type="ECO:0000256" key="4">
    <source>
        <dbReference type="ARBA" id="ARBA00022691"/>
    </source>
</evidence>
<dbReference type="InterPro" id="IPR023397">
    <property type="entry name" value="SAM-dep_MeTrfase_MraW_recog"/>
</dbReference>
<proteinExistence type="inferred from homology"/>
<keyword evidence="4" id="KW-0949">S-adenosyl-L-methionine</keyword>
<accession>A7RIE8</accession>
<dbReference type="PANTHER" id="PTHR11265">
    <property type="entry name" value="S-ADENOSYL-METHYLTRANSFERASE MRAW"/>
    <property type="match status" value="1"/>
</dbReference>
<dbReference type="Pfam" id="PF01795">
    <property type="entry name" value="Methyltransf_5"/>
    <property type="match status" value="1"/>
</dbReference>
<keyword evidence="3" id="KW-0808">Transferase</keyword>
<dbReference type="OMA" id="NPAKRTF"/>
<dbReference type="Gene3D" id="1.10.150.170">
    <property type="entry name" value="Putative methyltransferase TM0872, insert domain"/>
    <property type="match status" value="1"/>
</dbReference>
<evidence type="ECO:0000256" key="2">
    <source>
        <dbReference type="ARBA" id="ARBA00022603"/>
    </source>
</evidence>
<dbReference type="Proteomes" id="UP000001593">
    <property type="component" value="Unassembled WGS sequence"/>
</dbReference>
<dbReference type="InParanoid" id="A7RIE8"/>
<feature type="region of interest" description="Disordered" evidence="5">
    <location>
        <begin position="152"/>
        <end position="172"/>
    </location>
</feature>
<protein>
    <submittedName>
        <fullName evidence="6">Uncharacterized protein</fullName>
    </submittedName>
</protein>
<dbReference type="eggNOG" id="KOG2782">
    <property type="taxonomic scope" value="Eukaryota"/>
</dbReference>